<dbReference type="AlphaFoldDB" id="A0A0B1RS42"/>
<accession>A0A0B1RS42</accession>
<dbReference type="Pfam" id="PF06421">
    <property type="entry name" value="LepA_C"/>
    <property type="match status" value="1"/>
</dbReference>
<dbReference type="Proteomes" id="UP000053660">
    <property type="component" value="Unassembled WGS sequence"/>
</dbReference>
<dbReference type="OrthoDB" id="1074at2759"/>
<dbReference type="InterPro" id="IPR013842">
    <property type="entry name" value="LepA_CTD"/>
</dbReference>
<dbReference type="EMBL" id="KN612726">
    <property type="protein sequence ID" value="KHJ75459.1"/>
    <property type="molecule type" value="Genomic_DNA"/>
</dbReference>
<dbReference type="PANTHER" id="PTHR43512">
    <property type="entry name" value="TRANSLATION FACTOR GUF1-RELATED"/>
    <property type="match status" value="1"/>
</dbReference>
<protein>
    <recommendedName>
        <fullName evidence="3">GTP-binding protein LepA C-terminal domain-containing protein</fullName>
    </recommendedName>
</protein>
<evidence type="ECO:0000256" key="1">
    <source>
        <dbReference type="ARBA" id="ARBA00022741"/>
    </source>
</evidence>
<keyword evidence="5" id="KW-1185">Reference proteome</keyword>
<dbReference type="Gene3D" id="3.30.70.2570">
    <property type="entry name" value="Elongation factor 4, C-terminal domain"/>
    <property type="match status" value="1"/>
</dbReference>
<dbReference type="GO" id="GO:0097177">
    <property type="term" value="F:mitochondrial ribosome binding"/>
    <property type="evidence" value="ECO:0007669"/>
    <property type="project" value="TreeGrafter"/>
</dbReference>
<evidence type="ECO:0000256" key="2">
    <source>
        <dbReference type="ARBA" id="ARBA00023134"/>
    </source>
</evidence>
<proteinExistence type="predicted"/>
<evidence type="ECO:0000313" key="5">
    <source>
        <dbReference type="Proteomes" id="UP000053660"/>
    </source>
</evidence>
<name>A0A0B1RS42_OESDE</name>
<dbReference type="PANTHER" id="PTHR43512:SF7">
    <property type="entry name" value="TRANSLATION FACTOR GUF1, MITOCHONDRIAL"/>
    <property type="match status" value="1"/>
</dbReference>
<dbReference type="InterPro" id="IPR038363">
    <property type="entry name" value="LepA_C_sf"/>
</dbReference>
<organism evidence="4 5">
    <name type="scientific">Oesophagostomum dentatum</name>
    <name type="common">Nodular worm</name>
    <dbReference type="NCBI Taxonomy" id="61180"/>
    <lineage>
        <taxon>Eukaryota</taxon>
        <taxon>Metazoa</taxon>
        <taxon>Ecdysozoa</taxon>
        <taxon>Nematoda</taxon>
        <taxon>Chromadorea</taxon>
        <taxon>Rhabditida</taxon>
        <taxon>Rhabditina</taxon>
        <taxon>Rhabditomorpha</taxon>
        <taxon>Strongyloidea</taxon>
        <taxon>Strongylidae</taxon>
        <taxon>Oesophagostomum</taxon>
    </lineage>
</organism>
<gene>
    <name evidence="4" type="ORF">OESDEN_24925</name>
</gene>
<reference evidence="4 5" key="1">
    <citation type="submission" date="2014-03" db="EMBL/GenBank/DDBJ databases">
        <title>Draft genome of the hookworm Oesophagostomum dentatum.</title>
        <authorList>
            <person name="Mitreva M."/>
        </authorList>
    </citation>
    <scope>NUCLEOTIDE SEQUENCE [LARGE SCALE GENOMIC DNA]</scope>
    <source>
        <strain evidence="4 5">OD-Hann</strain>
    </source>
</reference>
<evidence type="ECO:0000259" key="3">
    <source>
        <dbReference type="Pfam" id="PF06421"/>
    </source>
</evidence>
<keyword evidence="2" id="KW-0342">GTP-binding</keyword>
<dbReference type="InterPro" id="IPR035647">
    <property type="entry name" value="EFG_III/V"/>
</dbReference>
<evidence type="ECO:0000313" key="4">
    <source>
        <dbReference type="EMBL" id="KHJ75459.1"/>
    </source>
</evidence>
<dbReference type="SUPFAM" id="SSF54980">
    <property type="entry name" value="EF-G C-terminal domain-like"/>
    <property type="match status" value="1"/>
</dbReference>
<dbReference type="GO" id="GO:0045727">
    <property type="term" value="P:positive regulation of translation"/>
    <property type="evidence" value="ECO:0007669"/>
    <property type="project" value="TreeGrafter"/>
</dbReference>
<sequence>MIVPAEMMGAVNGLCTECRVVIDFFERLKRLTSGYASFDYEQDGYVETKLIKLTITINGREVPEFSQIIPAAMAKERAKLIVQRLKREIPRQQYEVIIKGIRYSVLFLPFIL</sequence>
<feature type="domain" description="GTP-binding protein LepA C-terminal" evidence="3">
    <location>
        <begin position="57"/>
        <end position="100"/>
    </location>
</feature>
<keyword evidence="1" id="KW-0547">Nucleotide-binding</keyword>
<dbReference type="GO" id="GO:0005525">
    <property type="term" value="F:GTP binding"/>
    <property type="evidence" value="ECO:0007669"/>
    <property type="project" value="UniProtKB-KW"/>
</dbReference>
<dbReference type="InterPro" id="IPR006297">
    <property type="entry name" value="EF-4"/>
</dbReference>
<dbReference type="Gene3D" id="3.30.70.240">
    <property type="match status" value="1"/>
</dbReference>
<dbReference type="GO" id="GO:0005739">
    <property type="term" value="C:mitochondrion"/>
    <property type="evidence" value="ECO:0007669"/>
    <property type="project" value="TreeGrafter"/>
</dbReference>